<dbReference type="Pfam" id="PF04338">
    <property type="entry name" value="DUF481"/>
    <property type="match status" value="1"/>
</dbReference>
<comment type="caution">
    <text evidence="2">The sequence shown here is derived from an EMBL/GenBank/DDBJ whole genome shotgun (WGS) entry which is preliminary data.</text>
</comment>
<evidence type="ECO:0000313" key="3">
    <source>
        <dbReference type="Proteomes" id="UP001589813"/>
    </source>
</evidence>
<proteinExistence type="predicted"/>
<keyword evidence="1" id="KW-0732">Signal</keyword>
<dbReference type="RefSeq" id="WP_377247718.1">
    <property type="nucleotide sequence ID" value="NZ_JBHLXP010000005.1"/>
</dbReference>
<keyword evidence="3" id="KW-1185">Reference proteome</keyword>
<protein>
    <submittedName>
        <fullName evidence="2">YdiY family protein</fullName>
    </submittedName>
</protein>
<feature type="signal peptide" evidence="1">
    <location>
        <begin position="1"/>
        <end position="21"/>
    </location>
</feature>
<dbReference type="EMBL" id="JBHLXP010000005">
    <property type="protein sequence ID" value="MFC0050263.1"/>
    <property type="molecule type" value="Genomic_DNA"/>
</dbReference>
<gene>
    <name evidence="2" type="ORF">ACFFJP_18330</name>
</gene>
<name>A0ABV6BJM0_9GAMM</name>
<sequence length="303" mass="33774">MKQFLSLVVLTGSLYFSPAQAIGSDADDESSVQAIPLGQSALPQEKLRSGQTYQQLKENAFSTESAFGGDKVQTIDPDKVWGGDIELGLVLSSGNTQSTAIRTNAELMHELTDFRNKYLIQTLIQRNSQFDEATGDKTRYTTAQRVNLVAQSNYKFYQSEHSIFGRASYLNDRFGAFEEQGSLAAGYAMRAYQKGDDYLDLETGPGIAYQQTSDKNTSSGMIWWVAANLDYHLTESNSFRQALEWSVSLDGKNSSWQSRSSLTSQVNGRLSMRLNFTVKYDSNPGQFRQKTDTETSATLVYSF</sequence>
<reference evidence="2 3" key="1">
    <citation type="submission" date="2024-09" db="EMBL/GenBank/DDBJ databases">
        <authorList>
            <person name="Sun Q."/>
            <person name="Mori K."/>
        </authorList>
    </citation>
    <scope>NUCLEOTIDE SEQUENCE [LARGE SCALE GENOMIC DNA]</scope>
    <source>
        <strain evidence="2 3">KCTC 23315</strain>
    </source>
</reference>
<feature type="chain" id="PRO_5047263012" evidence="1">
    <location>
        <begin position="22"/>
        <end position="303"/>
    </location>
</feature>
<evidence type="ECO:0000256" key="1">
    <source>
        <dbReference type="SAM" id="SignalP"/>
    </source>
</evidence>
<accession>A0ABV6BJM0</accession>
<organism evidence="2 3">
    <name type="scientific">Rheinheimera tilapiae</name>
    <dbReference type="NCBI Taxonomy" id="875043"/>
    <lineage>
        <taxon>Bacteria</taxon>
        <taxon>Pseudomonadati</taxon>
        <taxon>Pseudomonadota</taxon>
        <taxon>Gammaproteobacteria</taxon>
        <taxon>Chromatiales</taxon>
        <taxon>Chromatiaceae</taxon>
        <taxon>Rheinheimera</taxon>
    </lineage>
</organism>
<evidence type="ECO:0000313" key="2">
    <source>
        <dbReference type="EMBL" id="MFC0050263.1"/>
    </source>
</evidence>
<dbReference type="InterPro" id="IPR007433">
    <property type="entry name" value="DUF481"/>
</dbReference>
<dbReference type="Proteomes" id="UP001589813">
    <property type="component" value="Unassembled WGS sequence"/>
</dbReference>